<evidence type="ECO:0000313" key="3">
    <source>
        <dbReference type="EMBL" id="PNS21934.1"/>
    </source>
</evidence>
<gene>
    <name evidence="3" type="ORF">CAC42_532</name>
</gene>
<feature type="compositionally biased region" description="Low complexity" evidence="1">
    <location>
        <begin position="339"/>
        <end position="354"/>
    </location>
</feature>
<feature type="compositionally biased region" description="Basic and acidic residues" evidence="1">
    <location>
        <begin position="397"/>
        <end position="409"/>
    </location>
</feature>
<organism evidence="3 4">
    <name type="scientific">Sphaceloma murrayae</name>
    <dbReference type="NCBI Taxonomy" id="2082308"/>
    <lineage>
        <taxon>Eukaryota</taxon>
        <taxon>Fungi</taxon>
        <taxon>Dikarya</taxon>
        <taxon>Ascomycota</taxon>
        <taxon>Pezizomycotina</taxon>
        <taxon>Dothideomycetes</taxon>
        <taxon>Dothideomycetidae</taxon>
        <taxon>Myriangiales</taxon>
        <taxon>Elsinoaceae</taxon>
        <taxon>Sphaceloma</taxon>
    </lineage>
</organism>
<feature type="region of interest" description="Disordered" evidence="1">
    <location>
        <begin position="317"/>
        <end position="533"/>
    </location>
</feature>
<dbReference type="SUPFAM" id="SSF54593">
    <property type="entry name" value="Glyoxalase/Bleomycin resistance protein/Dihydroxybiphenyl dioxygenase"/>
    <property type="match status" value="1"/>
</dbReference>
<dbReference type="InParanoid" id="A0A2K1R3S1"/>
<feature type="compositionally biased region" description="Basic and acidic residues" evidence="1">
    <location>
        <begin position="487"/>
        <end position="515"/>
    </location>
</feature>
<dbReference type="InterPro" id="IPR004360">
    <property type="entry name" value="Glyas_Fos-R_dOase_dom"/>
</dbReference>
<dbReference type="PROSITE" id="PS51819">
    <property type="entry name" value="VOC"/>
    <property type="match status" value="1"/>
</dbReference>
<dbReference type="OrthoDB" id="10249419at2759"/>
<dbReference type="PANTHER" id="PTHR35006:SF3">
    <property type="entry name" value="GLYOXALASE FAMILY PROTEIN (AFU_ORTHOLOGUE AFUA_3G06020)"/>
    <property type="match status" value="1"/>
</dbReference>
<dbReference type="AlphaFoldDB" id="A0A2K1R3S1"/>
<dbReference type="EMBL" id="NKHZ01000001">
    <property type="protein sequence ID" value="PNS21934.1"/>
    <property type="molecule type" value="Genomic_DNA"/>
</dbReference>
<accession>A0A2K1R3S1</accession>
<feature type="region of interest" description="Disordered" evidence="1">
    <location>
        <begin position="162"/>
        <end position="218"/>
    </location>
</feature>
<reference evidence="3 4" key="1">
    <citation type="submission" date="2017-06" db="EMBL/GenBank/DDBJ databases">
        <title>Draft genome sequence of a variant of Elsinoe murrayae.</title>
        <authorList>
            <person name="Cheng Q."/>
        </authorList>
    </citation>
    <scope>NUCLEOTIDE SEQUENCE [LARGE SCALE GENOMIC DNA]</scope>
    <source>
        <strain evidence="3 4">CQ-2017a</strain>
    </source>
</reference>
<evidence type="ECO:0000256" key="1">
    <source>
        <dbReference type="SAM" id="MobiDB-lite"/>
    </source>
</evidence>
<feature type="compositionally biased region" description="Basic and acidic residues" evidence="1">
    <location>
        <begin position="252"/>
        <end position="262"/>
    </location>
</feature>
<feature type="compositionally biased region" description="Basic and acidic residues" evidence="1">
    <location>
        <begin position="189"/>
        <end position="200"/>
    </location>
</feature>
<name>A0A2K1R3S1_9PEZI</name>
<dbReference type="Proteomes" id="UP000243797">
    <property type="component" value="Unassembled WGS sequence"/>
</dbReference>
<feature type="domain" description="VOC" evidence="2">
    <location>
        <begin position="2"/>
        <end position="119"/>
    </location>
</feature>
<dbReference type="PANTHER" id="PTHR35006">
    <property type="entry name" value="GLYOXALASE FAMILY PROTEIN (AFU_ORTHOLOGUE AFUA_5G14830)"/>
    <property type="match status" value="1"/>
</dbReference>
<sequence length="533" mass="57929">MPVAHIGLSVENIAASASFYAAALQPLGYRYIGSRDDQLGFGVEEADFFLSPAKGPNRPSPVHVAFAANSRASVRNFYANALNAGGIPTGPPGYRGQELEVFNTAVLDLDGNTIEVVHQESDPPDFGPPPSSSGGHIPTVPIIAANQQPPGLQLPEYIPTQYASSRAPPPLSRASTRSARLTASVYSQRSDRSERSERSSRSKAPTSRSTMRSASCAPALENPSKTLVGTLLGAAAGAAAIYAIISSERDGARKERAFDRSMSRRHSYAPKAESGHGGYDEQSVGRISRARTLADVHDAHDTYDPYIKPIPLRSVTFDGTTNRLPRLTGSPHSPRRDSVISSSSRKSSRSQHASGEGPVFRDSFQPDRAIEWIPEDVEPSSRRSSAPSRRSSRRDRPRLDERRHSEYPPRSRISAADVPLPTSVVDSRASIRDKGLYQKSSRRSKGESSAPAPVSFETIRSSFGGKGKKGYADTVLPEDSISCASSRRSELKDDRKVRSGRAESLRDWSKRDERKGRRGPGSAPVRDRDGRYH</sequence>
<dbReference type="InterPro" id="IPR037523">
    <property type="entry name" value="VOC_core"/>
</dbReference>
<dbReference type="InterPro" id="IPR029068">
    <property type="entry name" value="Glyas_Bleomycin-R_OHBP_Dase"/>
</dbReference>
<feature type="compositionally biased region" description="Low complexity" evidence="1">
    <location>
        <begin position="172"/>
        <end position="188"/>
    </location>
</feature>
<dbReference type="STRING" id="2082308.A0A2K1R3S1"/>
<comment type="caution">
    <text evidence="3">The sequence shown here is derived from an EMBL/GenBank/DDBJ whole genome shotgun (WGS) entry which is preliminary data.</text>
</comment>
<feature type="compositionally biased region" description="Polar residues" evidence="1">
    <location>
        <begin position="203"/>
        <end position="213"/>
    </location>
</feature>
<feature type="region of interest" description="Disordered" evidence="1">
    <location>
        <begin position="118"/>
        <end position="141"/>
    </location>
</feature>
<dbReference type="Pfam" id="PF00903">
    <property type="entry name" value="Glyoxalase"/>
    <property type="match status" value="1"/>
</dbReference>
<feature type="region of interest" description="Disordered" evidence="1">
    <location>
        <begin position="252"/>
        <end position="283"/>
    </location>
</feature>
<evidence type="ECO:0000259" key="2">
    <source>
        <dbReference type="PROSITE" id="PS51819"/>
    </source>
</evidence>
<evidence type="ECO:0000313" key="4">
    <source>
        <dbReference type="Proteomes" id="UP000243797"/>
    </source>
</evidence>
<proteinExistence type="predicted"/>
<protein>
    <recommendedName>
        <fullName evidence="2">VOC domain-containing protein</fullName>
    </recommendedName>
</protein>
<keyword evidence="4" id="KW-1185">Reference proteome</keyword>
<dbReference type="Gene3D" id="3.10.180.10">
    <property type="entry name" value="2,3-Dihydroxybiphenyl 1,2-Dioxygenase, domain 1"/>
    <property type="match status" value="1"/>
</dbReference>